<dbReference type="Proteomes" id="UP000469430">
    <property type="component" value="Unassembled WGS sequence"/>
</dbReference>
<dbReference type="PANTHER" id="PTHR34219:SF4">
    <property type="entry name" value="PEPSY DOMAIN-CONTAINING PROTEIN"/>
    <property type="match status" value="1"/>
</dbReference>
<accession>A0A6I4TWP2</accession>
<feature type="transmembrane region" description="Helical" evidence="1">
    <location>
        <begin position="382"/>
        <end position="408"/>
    </location>
</feature>
<feature type="transmembrane region" description="Helical" evidence="1">
    <location>
        <begin position="12"/>
        <end position="38"/>
    </location>
</feature>
<evidence type="ECO:0000313" key="3">
    <source>
        <dbReference type="Proteomes" id="UP000469430"/>
    </source>
</evidence>
<dbReference type="Pfam" id="PF03929">
    <property type="entry name" value="PepSY_TM"/>
    <property type="match status" value="1"/>
</dbReference>
<proteinExistence type="predicted"/>
<evidence type="ECO:0000313" key="2">
    <source>
        <dbReference type="EMBL" id="MXP00596.1"/>
    </source>
</evidence>
<dbReference type="PANTHER" id="PTHR34219">
    <property type="entry name" value="IRON-REGULATED INNER MEMBRANE PROTEIN-RELATED"/>
    <property type="match status" value="1"/>
</dbReference>
<keyword evidence="1" id="KW-0472">Membrane</keyword>
<keyword evidence="3" id="KW-1185">Reference proteome</keyword>
<dbReference type="OrthoDB" id="9776609at2"/>
<comment type="caution">
    <text evidence="2">The sequence shown here is derived from an EMBL/GenBank/DDBJ whole genome shotgun (WGS) entry which is preliminary data.</text>
</comment>
<sequence>MKAGFTLSMAWLHSWAGLFFGWLLFGILFTGSIAVFHAEVTQWVTPEMPADNQYQTAETRDRAIATGQAWLDRHAPDAQLWRLTLPTDREPSIKVYWRDHAGKGTTRRLQPESGEAIARETRGGGFFIDYHYMINVSRNWVKLGPVGTWIVGMAGIVMIVACISGIVVHKRIFKDMFLFRPGASRHRAWLDGHNVLSVLPLPFHIIIVYTGLVTLYWLYIPAGIHSLYDGSEDAFRREAISLQYVSPIDAPPPGPPAPMVPLQAVNRAAERQFGAGNTAYLAVRDPNHAHATIEAYRTRSDRVTQQVEQIAYSAADGRMLRATNHSAAARVQSFIAAIHYVEWGGPLVRWAYFLVGLSAAAMVGTGLLVFTAKRETKRGAPAWLRLVHAVNVAAVAGLCLACAAFFWAERLAPAVMDGRAGVAVQAFFWSWLASLGYAALRPPAQAWRDIFGLAALACIGAPLLGGHGWLHLTTGDIGRLSFDAAFWAFGALFGWLAMRVKTGMDRIAAPRKPAQGTEQMA</sequence>
<evidence type="ECO:0000256" key="1">
    <source>
        <dbReference type="SAM" id="Phobius"/>
    </source>
</evidence>
<feature type="transmembrane region" description="Helical" evidence="1">
    <location>
        <begin position="195"/>
        <end position="219"/>
    </location>
</feature>
<gene>
    <name evidence="2" type="ORF">GRI97_16520</name>
</gene>
<dbReference type="InterPro" id="IPR005625">
    <property type="entry name" value="PepSY-ass_TM"/>
</dbReference>
<feature type="transmembrane region" description="Helical" evidence="1">
    <location>
        <begin position="146"/>
        <end position="168"/>
    </location>
</feature>
<name>A0A6I4TWP2_9SPHN</name>
<dbReference type="RefSeq" id="WP_161392328.1">
    <property type="nucleotide sequence ID" value="NZ_JBHSCP010000003.1"/>
</dbReference>
<reference evidence="2 3" key="1">
    <citation type="submission" date="2019-12" db="EMBL/GenBank/DDBJ databases">
        <title>Genomic-based taxomic classification of the family Erythrobacteraceae.</title>
        <authorList>
            <person name="Xu L."/>
        </authorList>
    </citation>
    <scope>NUCLEOTIDE SEQUENCE [LARGE SCALE GENOMIC DNA]</scope>
    <source>
        <strain evidence="2 3">S36</strain>
    </source>
</reference>
<protein>
    <recommendedName>
        <fullName evidence="4">PepSY domain-containing protein</fullName>
    </recommendedName>
</protein>
<evidence type="ECO:0008006" key="4">
    <source>
        <dbReference type="Google" id="ProtNLM"/>
    </source>
</evidence>
<dbReference type="EMBL" id="WTYJ01000004">
    <property type="protein sequence ID" value="MXP00596.1"/>
    <property type="molecule type" value="Genomic_DNA"/>
</dbReference>
<feature type="transmembrane region" description="Helical" evidence="1">
    <location>
        <begin position="350"/>
        <end position="370"/>
    </location>
</feature>
<feature type="transmembrane region" description="Helical" evidence="1">
    <location>
        <begin position="450"/>
        <end position="472"/>
    </location>
</feature>
<dbReference type="AlphaFoldDB" id="A0A6I4TWP2"/>
<organism evidence="2 3">
    <name type="scientific">Croceibacterium xixiisoli</name>
    <dbReference type="NCBI Taxonomy" id="1476466"/>
    <lineage>
        <taxon>Bacteria</taxon>
        <taxon>Pseudomonadati</taxon>
        <taxon>Pseudomonadota</taxon>
        <taxon>Alphaproteobacteria</taxon>
        <taxon>Sphingomonadales</taxon>
        <taxon>Erythrobacteraceae</taxon>
        <taxon>Croceibacterium</taxon>
    </lineage>
</organism>
<keyword evidence="1" id="KW-1133">Transmembrane helix</keyword>
<keyword evidence="1" id="KW-0812">Transmembrane</keyword>
<feature type="transmembrane region" description="Helical" evidence="1">
    <location>
        <begin position="484"/>
        <end position="502"/>
    </location>
</feature>
<feature type="transmembrane region" description="Helical" evidence="1">
    <location>
        <begin position="420"/>
        <end position="438"/>
    </location>
</feature>